<keyword evidence="5" id="KW-1185">Reference proteome</keyword>
<name>A0A392MHF9_9FABA</name>
<feature type="domain" description="RING-type" evidence="3">
    <location>
        <begin position="37"/>
        <end position="83"/>
    </location>
</feature>
<feature type="compositionally biased region" description="Basic and acidic residues" evidence="2">
    <location>
        <begin position="149"/>
        <end position="161"/>
    </location>
</feature>
<comment type="caution">
    <text evidence="4">The sequence shown here is derived from an EMBL/GenBank/DDBJ whole genome shotgun (WGS) entry which is preliminary data.</text>
</comment>
<dbReference type="InterPro" id="IPR027934">
    <property type="entry name" value="CES_Znf_RING"/>
</dbReference>
<feature type="compositionally biased region" description="Basic and acidic residues" evidence="2">
    <location>
        <begin position="118"/>
        <end position="136"/>
    </location>
</feature>
<sequence>MDAKSGLFAGSLNSNELVVIQGHNEPKTVKNLDGQVCEICGDSVGRTVDGDLFVACEECGFPVCRPCYEYERREGTQVCPQCHTRYKRIKGSPRVEGDEDEEDIDDIEYEFKMEEERYKLKHEESMRSRDDDENTKYGEQPLSSSHSGAKLDNKEKTDDWKLQQGNLLIETDAVDPEKA</sequence>
<dbReference type="Proteomes" id="UP000265520">
    <property type="component" value="Unassembled WGS sequence"/>
</dbReference>
<dbReference type="PROSITE" id="PS50089">
    <property type="entry name" value="ZF_RING_2"/>
    <property type="match status" value="1"/>
</dbReference>
<dbReference type="InterPro" id="IPR013083">
    <property type="entry name" value="Znf_RING/FYVE/PHD"/>
</dbReference>
<evidence type="ECO:0000313" key="4">
    <source>
        <dbReference type="EMBL" id="MCH86940.1"/>
    </source>
</evidence>
<protein>
    <submittedName>
        <fullName evidence="4">Cellulose synthase A catalytic subunit 7</fullName>
    </submittedName>
</protein>
<dbReference type="EMBL" id="LXQA010011229">
    <property type="protein sequence ID" value="MCH86940.1"/>
    <property type="molecule type" value="Genomic_DNA"/>
</dbReference>
<proteinExistence type="predicted"/>
<reference evidence="4 5" key="1">
    <citation type="journal article" date="2018" name="Front. Plant Sci.">
        <title>Red Clover (Trifolium pratense) and Zigzag Clover (T. medium) - A Picture of Genomic Similarities and Differences.</title>
        <authorList>
            <person name="Dluhosova J."/>
            <person name="Istvanek J."/>
            <person name="Nedelnik J."/>
            <person name="Repkova J."/>
        </authorList>
    </citation>
    <scope>NUCLEOTIDE SEQUENCE [LARGE SCALE GENOMIC DNA]</scope>
    <source>
        <strain evidence="5">cv. 10/8</strain>
        <tissue evidence="4">Leaf</tissue>
    </source>
</reference>
<keyword evidence="1" id="KW-0863">Zinc-finger</keyword>
<keyword evidence="1" id="KW-0862">Zinc</keyword>
<organism evidence="4 5">
    <name type="scientific">Trifolium medium</name>
    <dbReference type="NCBI Taxonomy" id="97028"/>
    <lineage>
        <taxon>Eukaryota</taxon>
        <taxon>Viridiplantae</taxon>
        <taxon>Streptophyta</taxon>
        <taxon>Embryophyta</taxon>
        <taxon>Tracheophyta</taxon>
        <taxon>Spermatophyta</taxon>
        <taxon>Magnoliopsida</taxon>
        <taxon>eudicotyledons</taxon>
        <taxon>Gunneridae</taxon>
        <taxon>Pentapetalae</taxon>
        <taxon>rosids</taxon>
        <taxon>fabids</taxon>
        <taxon>Fabales</taxon>
        <taxon>Fabaceae</taxon>
        <taxon>Papilionoideae</taxon>
        <taxon>50 kb inversion clade</taxon>
        <taxon>NPAAA clade</taxon>
        <taxon>Hologalegina</taxon>
        <taxon>IRL clade</taxon>
        <taxon>Trifolieae</taxon>
        <taxon>Trifolium</taxon>
    </lineage>
</organism>
<dbReference type="Gene3D" id="3.30.40.10">
    <property type="entry name" value="Zinc/RING finger domain, C3HC4 (zinc finger)"/>
    <property type="match status" value="1"/>
</dbReference>
<gene>
    <name evidence="4" type="ORF">A2U01_0007803</name>
</gene>
<dbReference type="GO" id="GO:0008270">
    <property type="term" value="F:zinc ion binding"/>
    <property type="evidence" value="ECO:0007669"/>
    <property type="project" value="UniProtKB-KW"/>
</dbReference>
<evidence type="ECO:0000259" key="3">
    <source>
        <dbReference type="PROSITE" id="PS50089"/>
    </source>
</evidence>
<dbReference type="InterPro" id="IPR001841">
    <property type="entry name" value="Znf_RING"/>
</dbReference>
<dbReference type="AlphaFoldDB" id="A0A392MHF9"/>
<accession>A0A392MHF9</accession>
<evidence type="ECO:0000313" key="5">
    <source>
        <dbReference type="Proteomes" id="UP000265520"/>
    </source>
</evidence>
<evidence type="ECO:0000256" key="2">
    <source>
        <dbReference type="SAM" id="MobiDB-lite"/>
    </source>
</evidence>
<dbReference type="Pfam" id="PF14569">
    <property type="entry name" value="zf-UDP"/>
    <property type="match status" value="1"/>
</dbReference>
<keyword evidence="1" id="KW-0479">Metal-binding</keyword>
<dbReference type="FunFam" id="3.30.40.10:FF:000031">
    <property type="entry name" value="Cellulose synthase"/>
    <property type="match status" value="1"/>
</dbReference>
<feature type="region of interest" description="Disordered" evidence="2">
    <location>
        <begin position="118"/>
        <end position="179"/>
    </location>
</feature>
<evidence type="ECO:0000256" key="1">
    <source>
        <dbReference type="PROSITE-ProRule" id="PRU00175"/>
    </source>
</evidence>
<feature type="non-terminal residue" evidence="4">
    <location>
        <position position="179"/>
    </location>
</feature>
<dbReference type="SUPFAM" id="SSF57850">
    <property type="entry name" value="RING/U-box"/>
    <property type="match status" value="1"/>
</dbReference>
<dbReference type="CDD" id="cd16617">
    <property type="entry name" value="mRING-HC-C4C4_CesA"/>
    <property type="match status" value="1"/>
</dbReference>